<evidence type="ECO:0000313" key="2">
    <source>
        <dbReference type="Proteomes" id="UP000295573"/>
    </source>
</evidence>
<protein>
    <submittedName>
        <fullName evidence="1">Uncharacterized protein</fullName>
    </submittedName>
</protein>
<accession>A0A4R2IW56</accession>
<gene>
    <name evidence="1" type="ORF">EV646_10292</name>
</gene>
<organism evidence="1 2">
    <name type="scientific">Kribbella antiqua</name>
    <dbReference type="NCBI Taxonomy" id="2512217"/>
    <lineage>
        <taxon>Bacteria</taxon>
        <taxon>Bacillati</taxon>
        <taxon>Actinomycetota</taxon>
        <taxon>Actinomycetes</taxon>
        <taxon>Propionibacteriales</taxon>
        <taxon>Kribbellaceae</taxon>
        <taxon>Kribbella</taxon>
    </lineage>
</organism>
<name>A0A4R2IW56_9ACTN</name>
<proteinExistence type="predicted"/>
<dbReference type="RefSeq" id="WP_158290909.1">
    <property type="nucleotide sequence ID" value="NZ_SLWR01000002.1"/>
</dbReference>
<keyword evidence="2" id="KW-1185">Reference proteome</keyword>
<reference evidence="1 2" key="1">
    <citation type="journal article" date="2015" name="Stand. Genomic Sci.">
        <title>Genomic Encyclopedia of Bacterial and Archaeal Type Strains, Phase III: the genomes of soil and plant-associated and newly described type strains.</title>
        <authorList>
            <person name="Whitman W.B."/>
            <person name="Woyke T."/>
            <person name="Klenk H.P."/>
            <person name="Zhou Y."/>
            <person name="Lilburn T.G."/>
            <person name="Beck B.J."/>
            <person name="De Vos P."/>
            <person name="Vandamme P."/>
            <person name="Eisen J.A."/>
            <person name="Garrity G."/>
            <person name="Hugenholtz P."/>
            <person name="Kyrpides N.C."/>
        </authorList>
    </citation>
    <scope>NUCLEOTIDE SEQUENCE [LARGE SCALE GENOMIC DNA]</scope>
    <source>
        <strain evidence="1 2">VKM Ac-2541</strain>
    </source>
</reference>
<comment type="caution">
    <text evidence="1">The sequence shown here is derived from an EMBL/GenBank/DDBJ whole genome shotgun (WGS) entry which is preliminary data.</text>
</comment>
<dbReference type="OrthoDB" id="4276070at2"/>
<dbReference type="AlphaFoldDB" id="A0A4R2IW56"/>
<evidence type="ECO:0000313" key="1">
    <source>
        <dbReference type="EMBL" id="TCO50021.1"/>
    </source>
</evidence>
<dbReference type="EMBL" id="SLWR01000002">
    <property type="protein sequence ID" value="TCO50021.1"/>
    <property type="molecule type" value="Genomic_DNA"/>
</dbReference>
<dbReference type="Proteomes" id="UP000295573">
    <property type="component" value="Unassembled WGS sequence"/>
</dbReference>
<sequence>MNEEPYDPPYAIARTRDEVLLYLELTPCPDCGTVETSWEDGLAHVEGSLVISYAGECPGCGASREYLFGLPERETPGPFPNFGGPEASELLDAGQWLAVADRAAGSVGVDDRSEAARAVMSVARAAVEEVVKFIPPGADVVPDDAFWTGEGRATLDAEPGRFRLERLLVVRDSYRDTGAN</sequence>